<sequence length="98" mass="11448">MPEKMDAQREAWIDEAEDLFAEPQPRIIKMTKNGDEFYFDTTDLPQHINDFVDLRGSGWNIAEKGPELPAYLPARVKAIEQKELESFTWGYKKRQTQS</sequence>
<dbReference type="STRING" id="1802401.A3B21_01315"/>
<evidence type="ECO:0000313" key="2">
    <source>
        <dbReference type="Proteomes" id="UP000176897"/>
    </source>
</evidence>
<dbReference type="EMBL" id="MGEJ01000018">
    <property type="protein sequence ID" value="OGL79999.1"/>
    <property type="molecule type" value="Genomic_DNA"/>
</dbReference>
<protein>
    <submittedName>
        <fullName evidence="1">Uncharacterized protein</fullName>
    </submittedName>
</protein>
<dbReference type="Proteomes" id="UP000176897">
    <property type="component" value="Unassembled WGS sequence"/>
</dbReference>
<name>A0A1F7UP21_9BACT</name>
<accession>A0A1F7UP21</accession>
<dbReference type="AlphaFoldDB" id="A0A1F7UP21"/>
<gene>
    <name evidence="1" type="ORF">A3B21_01315</name>
</gene>
<proteinExistence type="predicted"/>
<comment type="caution">
    <text evidence="1">The sequence shown here is derived from an EMBL/GenBank/DDBJ whole genome shotgun (WGS) entry which is preliminary data.</text>
</comment>
<organism evidence="1 2">
    <name type="scientific">Candidatus Uhrbacteria bacterium RIFCSPLOWO2_01_FULL_47_24</name>
    <dbReference type="NCBI Taxonomy" id="1802401"/>
    <lineage>
        <taxon>Bacteria</taxon>
        <taxon>Candidatus Uhriibacteriota</taxon>
    </lineage>
</organism>
<evidence type="ECO:0000313" key="1">
    <source>
        <dbReference type="EMBL" id="OGL79999.1"/>
    </source>
</evidence>
<reference evidence="1 2" key="1">
    <citation type="journal article" date="2016" name="Nat. Commun.">
        <title>Thousands of microbial genomes shed light on interconnected biogeochemical processes in an aquifer system.</title>
        <authorList>
            <person name="Anantharaman K."/>
            <person name="Brown C.T."/>
            <person name="Hug L.A."/>
            <person name="Sharon I."/>
            <person name="Castelle C.J."/>
            <person name="Probst A.J."/>
            <person name="Thomas B.C."/>
            <person name="Singh A."/>
            <person name="Wilkins M.J."/>
            <person name="Karaoz U."/>
            <person name="Brodie E.L."/>
            <person name="Williams K.H."/>
            <person name="Hubbard S.S."/>
            <person name="Banfield J.F."/>
        </authorList>
    </citation>
    <scope>NUCLEOTIDE SEQUENCE [LARGE SCALE GENOMIC DNA]</scope>
</reference>